<dbReference type="Proteomes" id="UP000282759">
    <property type="component" value="Unassembled WGS sequence"/>
</dbReference>
<dbReference type="OrthoDB" id="964170at2"/>
<keyword evidence="2" id="KW-1185">Reference proteome</keyword>
<sequence>MAIKRFLGENYGSLHYIEYVPAWQVLSFTPSSDRKIPAAGIQFYPGYGWQSIYCTRDTMGYRQVQENSVNGESYSHSVVGFVPGDEESVDEGLADLHGRQRYLLRITRPNGLVKIIGTPNEPLEVVQDANTQTTVPGRAGTALTFSGKTLRRALIVTP</sequence>
<accession>A0A3S2V1Z9</accession>
<comment type="caution">
    <text evidence="1">The sequence shown here is derived from an EMBL/GenBank/DDBJ whole genome shotgun (WGS) entry which is preliminary data.</text>
</comment>
<protein>
    <submittedName>
        <fullName evidence="1">Uncharacterized protein</fullName>
    </submittedName>
</protein>
<dbReference type="AlphaFoldDB" id="A0A3S2V1Z9"/>
<evidence type="ECO:0000313" key="1">
    <source>
        <dbReference type="EMBL" id="RVU01101.1"/>
    </source>
</evidence>
<reference evidence="1 2" key="1">
    <citation type="submission" date="2019-01" db="EMBL/GenBank/DDBJ databases">
        <authorList>
            <person name="Chen W.-M."/>
        </authorList>
    </citation>
    <scope>NUCLEOTIDE SEQUENCE [LARGE SCALE GENOMIC DNA]</scope>
    <source>
        <strain evidence="1 2">YBJ-36</strain>
    </source>
</reference>
<organism evidence="1 2">
    <name type="scientific">Mucilaginibacter limnophilus</name>
    <dbReference type="NCBI Taxonomy" id="1932778"/>
    <lineage>
        <taxon>Bacteria</taxon>
        <taxon>Pseudomonadati</taxon>
        <taxon>Bacteroidota</taxon>
        <taxon>Sphingobacteriia</taxon>
        <taxon>Sphingobacteriales</taxon>
        <taxon>Sphingobacteriaceae</taxon>
        <taxon>Mucilaginibacter</taxon>
    </lineage>
</organism>
<evidence type="ECO:0000313" key="2">
    <source>
        <dbReference type="Proteomes" id="UP000282759"/>
    </source>
</evidence>
<dbReference type="RefSeq" id="WP_127704812.1">
    <property type="nucleotide sequence ID" value="NZ_SACK01000003.1"/>
</dbReference>
<gene>
    <name evidence="1" type="ORF">EOD41_10835</name>
</gene>
<dbReference type="EMBL" id="SACK01000003">
    <property type="protein sequence ID" value="RVU01101.1"/>
    <property type="molecule type" value="Genomic_DNA"/>
</dbReference>
<proteinExistence type="predicted"/>
<name>A0A3S2V1Z9_9SPHI</name>